<proteinExistence type="inferred from homology"/>
<evidence type="ECO:0000313" key="12">
    <source>
        <dbReference type="Proteomes" id="UP000051562"/>
    </source>
</evidence>
<comment type="similarity">
    <text evidence="2">Belongs to the binding-protein-dependent transport system permease family. HisMQ subfamily.</text>
</comment>
<keyword evidence="5 8" id="KW-0812">Transmembrane</keyword>
<keyword evidence="6 8" id="KW-1133">Transmembrane helix</keyword>
<dbReference type="Pfam" id="PF00528">
    <property type="entry name" value="BPD_transp_1"/>
    <property type="match status" value="1"/>
</dbReference>
<reference evidence="11 13" key="2">
    <citation type="submission" date="2017-02" db="EMBL/GenBank/DDBJ databases">
        <authorList>
            <person name="Peterson S.W."/>
        </authorList>
    </citation>
    <scope>NUCLEOTIDE SEQUENCE [LARGE SCALE GENOMIC DNA]</scope>
    <source>
        <strain evidence="11 13">DSM 9653</strain>
    </source>
</reference>
<evidence type="ECO:0000313" key="10">
    <source>
        <dbReference type="EMBL" id="KQK29460.1"/>
    </source>
</evidence>
<accession>A0A0Q3KYU5</accession>
<dbReference type="NCBIfam" id="TIGR01726">
    <property type="entry name" value="HEQRo_perm_3TM"/>
    <property type="match status" value="1"/>
</dbReference>
<keyword evidence="7 8" id="KW-0472">Membrane</keyword>
<comment type="subcellular location">
    <subcellularLocation>
        <location evidence="1">Cell inner membrane</location>
        <topology evidence="1">Multi-pass membrane protein</topology>
    </subcellularLocation>
    <subcellularLocation>
        <location evidence="8">Cell membrane</location>
        <topology evidence="8">Multi-pass membrane protein</topology>
    </subcellularLocation>
</comment>
<protein>
    <submittedName>
        <fullName evidence="10">Amino acid ABC transporter permease</fullName>
    </submittedName>
    <submittedName>
        <fullName evidence="11">Polar amino acid transport system permease protein</fullName>
    </submittedName>
</protein>
<dbReference type="PANTHER" id="PTHR30614">
    <property type="entry name" value="MEMBRANE COMPONENT OF AMINO ACID ABC TRANSPORTER"/>
    <property type="match status" value="1"/>
</dbReference>
<dbReference type="EMBL" id="LMAR01000049">
    <property type="protein sequence ID" value="KQK29460.1"/>
    <property type="molecule type" value="Genomic_DNA"/>
</dbReference>
<dbReference type="AlphaFoldDB" id="A0A0Q3KYU5"/>
<organism evidence="10 12">
    <name type="scientific">Bosea thiooxidans</name>
    <dbReference type="NCBI Taxonomy" id="53254"/>
    <lineage>
        <taxon>Bacteria</taxon>
        <taxon>Pseudomonadati</taxon>
        <taxon>Pseudomonadota</taxon>
        <taxon>Alphaproteobacteria</taxon>
        <taxon>Hyphomicrobiales</taxon>
        <taxon>Boseaceae</taxon>
        <taxon>Bosea</taxon>
    </lineage>
</organism>
<dbReference type="GO" id="GO:0022857">
    <property type="term" value="F:transmembrane transporter activity"/>
    <property type="evidence" value="ECO:0007669"/>
    <property type="project" value="InterPro"/>
</dbReference>
<evidence type="ECO:0000256" key="5">
    <source>
        <dbReference type="ARBA" id="ARBA00022692"/>
    </source>
</evidence>
<keyword evidence="4" id="KW-1003">Cell membrane</keyword>
<reference evidence="10 12" key="1">
    <citation type="submission" date="2015-10" db="EMBL/GenBank/DDBJ databases">
        <title>Draft genome of Bosea thiooxidans.</title>
        <authorList>
            <person name="Wang X."/>
        </authorList>
    </citation>
    <scope>NUCLEOTIDE SEQUENCE [LARGE SCALE GENOMIC DNA]</scope>
    <source>
        <strain evidence="10 12">CGMCC 9174</strain>
    </source>
</reference>
<keyword evidence="12" id="KW-1185">Reference proteome</keyword>
<evidence type="ECO:0000256" key="7">
    <source>
        <dbReference type="ARBA" id="ARBA00023136"/>
    </source>
</evidence>
<dbReference type="PROSITE" id="PS50928">
    <property type="entry name" value="ABC_TM1"/>
    <property type="match status" value="1"/>
</dbReference>
<dbReference type="SUPFAM" id="SSF161098">
    <property type="entry name" value="MetI-like"/>
    <property type="match status" value="1"/>
</dbReference>
<feature type="transmembrane region" description="Helical" evidence="8">
    <location>
        <begin position="184"/>
        <end position="202"/>
    </location>
</feature>
<dbReference type="InterPro" id="IPR035906">
    <property type="entry name" value="MetI-like_sf"/>
</dbReference>
<dbReference type="Proteomes" id="UP000051562">
    <property type="component" value="Unassembled WGS sequence"/>
</dbReference>
<dbReference type="Gene3D" id="1.10.3720.10">
    <property type="entry name" value="MetI-like"/>
    <property type="match status" value="1"/>
</dbReference>
<feature type="transmembrane region" description="Helical" evidence="8">
    <location>
        <begin position="20"/>
        <end position="44"/>
    </location>
</feature>
<evidence type="ECO:0000256" key="8">
    <source>
        <dbReference type="RuleBase" id="RU363032"/>
    </source>
</evidence>
<evidence type="ECO:0000256" key="4">
    <source>
        <dbReference type="ARBA" id="ARBA00022475"/>
    </source>
</evidence>
<keyword evidence="3 8" id="KW-0813">Transport</keyword>
<evidence type="ECO:0000313" key="11">
    <source>
        <dbReference type="EMBL" id="SKB84478.1"/>
    </source>
</evidence>
<evidence type="ECO:0000256" key="1">
    <source>
        <dbReference type="ARBA" id="ARBA00004429"/>
    </source>
</evidence>
<evidence type="ECO:0000256" key="2">
    <source>
        <dbReference type="ARBA" id="ARBA00010072"/>
    </source>
</evidence>
<evidence type="ECO:0000313" key="13">
    <source>
        <dbReference type="Proteomes" id="UP000190130"/>
    </source>
</evidence>
<gene>
    <name evidence="10" type="ORF">ARD30_17910</name>
    <name evidence="11" type="ORF">SAMN05660750_02601</name>
</gene>
<evidence type="ECO:0000259" key="9">
    <source>
        <dbReference type="PROSITE" id="PS50928"/>
    </source>
</evidence>
<evidence type="ECO:0000256" key="3">
    <source>
        <dbReference type="ARBA" id="ARBA00022448"/>
    </source>
</evidence>
<feature type="domain" description="ABC transmembrane type-1" evidence="9">
    <location>
        <begin position="17"/>
        <end position="205"/>
    </location>
</feature>
<sequence>MIREFGLIDVMYLVAAARWTLALTVTAFIGASLIGIVIAIARILPFAPLRWLSAAYIHVVQGTPLLVWLFVIFFGLPLAGISVNPWLAAATAFSVYGSAFLGEIWRGALVSIAKTQWEAGASLGLSLWEQLRHIIVPQSIRVAIPPTVGFLVQLIKNTSLAAVIGFVELTREGQLTAAGTYKPFAVYITVAAIYFAMCFPLTQWSRSIERKLDVAR</sequence>
<feature type="transmembrane region" description="Helical" evidence="8">
    <location>
        <begin position="56"/>
        <end position="80"/>
    </location>
</feature>
<dbReference type="GO" id="GO:0043190">
    <property type="term" value="C:ATP-binding cassette (ABC) transporter complex"/>
    <property type="evidence" value="ECO:0007669"/>
    <property type="project" value="InterPro"/>
</dbReference>
<dbReference type="STRING" id="53254.SAMN05660750_02601"/>
<name>A0A0Q3KYU5_9HYPH</name>
<dbReference type="InterPro" id="IPR043429">
    <property type="entry name" value="ArtM/GltK/GlnP/TcyL/YhdX-like"/>
</dbReference>
<dbReference type="PANTHER" id="PTHR30614:SF34">
    <property type="entry name" value="BLR6398 PROTEIN"/>
    <property type="match status" value="1"/>
</dbReference>
<evidence type="ECO:0000256" key="6">
    <source>
        <dbReference type="ARBA" id="ARBA00022989"/>
    </source>
</evidence>
<dbReference type="EMBL" id="FUYX01000006">
    <property type="protein sequence ID" value="SKB84478.1"/>
    <property type="molecule type" value="Genomic_DNA"/>
</dbReference>
<dbReference type="CDD" id="cd06261">
    <property type="entry name" value="TM_PBP2"/>
    <property type="match status" value="1"/>
</dbReference>
<dbReference type="InterPro" id="IPR010065">
    <property type="entry name" value="AA_ABC_transptr_permease_3TM"/>
</dbReference>
<dbReference type="Proteomes" id="UP000190130">
    <property type="component" value="Unassembled WGS sequence"/>
</dbReference>
<dbReference type="GO" id="GO:0006865">
    <property type="term" value="P:amino acid transport"/>
    <property type="evidence" value="ECO:0007669"/>
    <property type="project" value="TreeGrafter"/>
</dbReference>
<dbReference type="InterPro" id="IPR000515">
    <property type="entry name" value="MetI-like"/>
</dbReference>